<organism evidence="1 2">
    <name type="scientific">Trifolium pratense</name>
    <name type="common">Red clover</name>
    <dbReference type="NCBI Taxonomy" id="57577"/>
    <lineage>
        <taxon>Eukaryota</taxon>
        <taxon>Viridiplantae</taxon>
        <taxon>Streptophyta</taxon>
        <taxon>Embryophyta</taxon>
        <taxon>Tracheophyta</taxon>
        <taxon>Spermatophyta</taxon>
        <taxon>Magnoliopsida</taxon>
        <taxon>eudicotyledons</taxon>
        <taxon>Gunneridae</taxon>
        <taxon>Pentapetalae</taxon>
        <taxon>rosids</taxon>
        <taxon>fabids</taxon>
        <taxon>Fabales</taxon>
        <taxon>Fabaceae</taxon>
        <taxon>Papilionoideae</taxon>
        <taxon>50 kb inversion clade</taxon>
        <taxon>NPAAA clade</taxon>
        <taxon>Hologalegina</taxon>
        <taxon>IRL clade</taxon>
        <taxon>Trifolieae</taxon>
        <taxon>Trifolium</taxon>
    </lineage>
</organism>
<accession>A0ACB0K475</accession>
<sequence>MIQSASILLDLSLNQLESSTKHKHPSQPPPPPTNESLVRVRKWSSERRSDGGRKVDFDQVVVSSHDKGWILI</sequence>
<evidence type="ECO:0000313" key="2">
    <source>
        <dbReference type="Proteomes" id="UP001177021"/>
    </source>
</evidence>
<comment type="caution">
    <text evidence="1">The sequence shown here is derived from an EMBL/GenBank/DDBJ whole genome shotgun (WGS) entry which is preliminary data.</text>
</comment>
<proteinExistence type="predicted"/>
<keyword evidence="2" id="KW-1185">Reference proteome</keyword>
<name>A0ACB0K475_TRIPR</name>
<dbReference type="Proteomes" id="UP001177021">
    <property type="component" value="Unassembled WGS sequence"/>
</dbReference>
<evidence type="ECO:0000313" key="1">
    <source>
        <dbReference type="EMBL" id="CAJ2650522.1"/>
    </source>
</evidence>
<reference evidence="1" key="1">
    <citation type="submission" date="2023-10" db="EMBL/GenBank/DDBJ databases">
        <authorList>
            <person name="Rodriguez Cubillos JULIANA M."/>
            <person name="De Vega J."/>
        </authorList>
    </citation>
    <scope>NUCLEOTIDE SEQUENCE</scope>
</reference>
<dbReference type="EMBL" id="CASHSV030000109">
    <property type="protein sequence ID" value="CAJ2650522.1"/>
    <property type="molecule type" value="Genomic_DNA"/>
</dbReference>
<protein>
    <submittedName>
        <fullName evidence="1">Uncharacterized protein</fullName>
    </submittedName>
</protein>
<gene>
    <name evidence="1" type="ORF">MILVUS5_LOCUS18328</name>
</gene>